<reference evidence="1" key="2">
    <citation type="submission" date="2015-06" db="UniProtKB">
        <authorList>
            <consortium name="EnsemblMetazoa"/>
        </authorList>
    </citation>
    <scope>IDENTIFICATION</scope>
</reference>
<reference evidence="2" key="1">
    <citation type="submission" date="2013-02" db="EMBL/GenBank/DDBJ databases">
        <authorList>
            <person name="Hughes D."/>
        </authorList>
    </citation>
    <scope>NUCLEOTIDE SEQUENCE</scope>
    <source>
        <strain>Durham</strain>
        <strain evidence="2">NC isolate 2 -- Noor lab</strain>
    </source>
</reference>
<dbReference type="EMBL" id="CAQQ02033311">
    <property type="status" value="NOT_ANNOTATED_CDS"/>
    <property type="molecule type" value="Genomic_DNA"/>
</dbReference>
<dbReference type="EnsemblMetazoa" id="MESCA006679-RA">
    <property type="protein sequence ID" value="MESCA006679-PA"/>
    <property type="gene ID" value="MESCA006679"/>
</dbReference>
<name>T1GSL9_MEGSC</name>
<keyword evidence="2" id="KW-1185">Reference proteome</keyword>
<accession>T1GSL9</accession>
<evidence type="ECO:0000313" key="1">
    <source>
        <dbReference type="EnsemblMetazoa" id="MESCA006679-PA"/>
    </source>
</evidence>
<proteinExistence type="predicted"/>
<sequence length="110" mass="12616">MFANHNNYLFVNDLSTNLAFDLLKFCAVERSDVTLYISLENPNFRCDELATIPMNALENIVFTLKNTRPSPLENSSTNSKNFKSIFEIFMNLIFAFNSSDLLSYISIILM</sequence>
<protein>
    <submittedName>
        <fullName evidence="1">Uncharacterized protein</fullName>
    </submittedName>
</protein>
<dbReference type="AlphaFoldDB" id="T1GSL9"/>
<organism evidence="1 2">
    <name type="scientific">Megaselia scalaris</name>
    <name type="common">Humpbacked fly</name>
    <name type="synonym">Phora scalaris</name>
    <dbReference type="NCBI Taxonomy" id="36166"/>
    <lineage>
        <taxon>Eukaryota</taxon>
        <taxon>Metazoa</taxon>
        <taxon>Ecdysozoa</taxon>
        <taxon>Arthropoda</taxon>
        <taxon>Hexapoda</taxon>
        <taxon>Insecta</taxon>
        <taxon>Pterygota</taxon>
        <taxon>Neoptera</taxon>
        <taxon>Endopterygota</taxon>
        <taxon>Diptera</taxon>
        <taxon>Brachycera</taxon>
        <taxon>Muscomorpha</taxon>
        <taxon>Platypezoidea</taxon>
        <taxon>Phoridae</taxon>
        <taxon>Megaseliini</taxon>
        <taxon>Megaselia</taxon>
    </lineage>
</organism>
<dbReference type="Proteomes" id="UP000015102">
    <property type="component" value="Unassembled WGS sequence"/>
</dbReference>
<dbReference type="EMBL" id="CAQQ02033310">
    <property type="status" value="NOT_ANNOTATED_CDS"/>
    <property type="molecule type" value="Genomic_DNA"/>
</dbReference>
<dbReference type="HOGENOM" id="CLU_2173854_0_0_1"/>
<evidence type="ECO:0000313" key="2">
    <source>
        <dbReference type="Proteomes" id="UP000015102"/>
    </source>
</evidence>